<dbReference type="InterPro" id="IPR000620">
    <property type="entry name" value="EamA_dom"/>
</dbReference>
<keyword evidence="1" id="KW-1133">Transmembrane helix</keyword>
<protein>
    <submittedName>
        <fullName evidence="3">Permease of the drug/metabolite transporter (DMT) superfamily</fullName>
    </submittedName>
</protein>
<dbReference type="Proteomes" id="UP000193083">
    <property type="component" value="Unassembled WGS sequence"/>
</dbReference>
<evidence type="ECO:0000259" key="2">
    <source>
        <dbReference type="Pfam" id="PF00892"/>
    </source>
</evidence>
<organism evidence="3 4">
    <name type="scientific">Mesorhizobium australicum</name>
    <dbReference type="NCBI Taxonomy" id="536018"/>
    <lineage>
        <taxon>Bacteria</taxon>
        <taxon>Pseudomonadati</taxon>
        <taxon>Pseudomonadota</taxon>
        <taxon>Alphaproteobacteria</taxon>
        <taxon>Hyphomicrobiales</taxon>
        <taxon>Phyllobacteriaceae</taxon>
        <taxon>Mesorhizobium</taxon>
    </lineage>
</organism>
<feature type="transmembrane region" description="Helical" evidence="1">
    <location>
        <begin position="38"/>
        <end position="56"/>
    </location>
</feature>
<feature type="transmembrane region" description="Helical" evidence="1">
    <location>
        <begin position="241"/>
        <end position="258"/>
    </location>
</feature>
<evidence type="ECO:0000256" key="1">
    <source>
        <dbReference type="SAM" id="Phobius"/>
    </source>
</evidence>
<evidence type="ECO:0000313" key="3">
    <source>
        <dbReference type="EMBL" id="SMH47387.1"/>
    </source>
</evidence>
<keyword evidence="4" id="KW-1185">Reference proteome</keyword>
<dbReference type="SUPFAM" id="SSF103481">
    <property type="entry name" value="Multidrug resistance efflux transporter EmrE"/>
    <property type="match status" value="2"/>
</dbReference>
<dbReference type="OrthoDB" id="7818056at2"/>
<feature type="transmembrane region" description="Helical" evidence="1">
    <location>
        <begin position="209"/>
        <end position="229"/>
    </location>
</feature>
<feature type="transmembrane region" description="Helical" evidence="1">
    <location>
        <begin position="95"/>
        <end position="117"/>
    </location>
</feature>
<dbReference type="RefSeq" id="WP_085465325.1">
    <property type="nucleotide sequence ID" value="NZ_FXBL01000004.1"/>
</dbReference>
<feature type="transmembrane region" description="Helical" evidence="1">
    <location>
        <begin position="68"/>
        <end position="89"/>
    </location>
</feature>
<dbReference type="AlphaFoldDB" id="A0A1X7P8R1"/>
<feature type="transmembrane region" description="Helical" evidence="1">
    <location>
        <begin position="179"/>
        <end position="203"/>
    </location>
</feature>
<feature type="transmembrane region" description="Helical" evidence="1">
    <location>
        <begin position="7"/>
        <end position="26"/>
    </location>
</feature>
<name>A0A1X7P8R1_9HYPH</name>
<reference evidence="3 4" key="1">
    <citation type="submission" date="2017-04" db="EMBL/GenBank/DDBJ databases">
        <authorList>
            <person name="Afonso C.L."/>
            <person name="Miller P.J."/>
            <person name="Scott M.A."/>
            <person name="Spackman E."/>
            <person name="Goraichik I."/>
            <person name="Dimitrov K.M."/>
            <person name="Suarez D.L."/>
            <person name="Swayne D.E."/>
        </authorList>
    </citation>
    <scope>NUCLEOTIDE SEQUENCE [LARGE SCALE GENOMIC DNA]</scope>
    <source>
        <strain evidence="3 4">B5P</strain>
    </source>
</reference>
<dbReference type="InterPro" id="IPR037185">
    <property type="entry name" value="EmrE-like"/>
</dbReference>
<dbReference type="GO" id="GO:0016020">
    <property type="term" value="C:membrane"/>
    <property type="evidence" value="ECO:0007669"/>
    <property type="project" value="InterPro"/>
</dbReference>
<feature type="domain" description="EamA" evidence="2">
    <location>
        <begin position="8"/>
        <end position="140"/>
    </location>
</feature>
<dbReference type="Gene3D" id="1.10.3730.20">
    <property type="match status" value="1"/>
</dbReference>
<feature type="transmembrane region" description="Helical" evidence="1">
    <location>
        <begin position="126"/>
        <end position="144"/>
    </location>
</feature>
<evidence type="ECO:0000313" key="4">
    <source>
        <dbReference type="Proteomes" id="UP000193083"/>
    </source>
</evidence>
<dbReference type="EMBL" id="FXBL01000004">
    <property type="protein sequence ID" value="SMH47387.1"/>
    <property type="molecule type" value="Genomic_DNA"/>
</dbReference>
<keyword evidence="1" id="KW-0472">Membrane</keyword>
<dbReference type="PANTHER" id="PTHR22911">
    <property type="entry name" value="ACYL-MALONYL CONDENSING ENZYME-RELATED"/>
    <property type="match status" value="1"/>
</dbReference>
<sequence>MPLSPNLRGAVFMAISMVGFTLNDALTKLSSESINPGQIMLIRGLFACSMIGLIAWHRGALRRIGQAFHPMVAVRVMGEALATSCFLLALSHLPIANVSAVLQALPLAVTMGAAMVLGEPVGWRRWLSIAAGFGGVLIIVRPGLEGFSVYSLWALACVFFCAIRDIATKRIPQEISSFLVSTATAVVVTLTGGILVVPMGGWAPVPYSAVAMLALAAVLLVVGYQFIILSLRVGDISFVAPFRYTALIWAILLGYLIFADIPDLAMIIGSTIIVGSGIYMLYRERVVGRRPGAESTSPAMAPDGL</sequence>
<keyword evidence="1" id="KW-0812">Transmembrane</keyword>
<feature type="transmembrane region" description="Helical" evidence="1">
    <location>
        <begin position="150"/>
        <end position="167"/>
    </location>
</feature>
<dbReference type="PANTHER" id="PTHR22911:SF135">
    <property type="entry name" value="BLR4310 PROTEIN"/>
    <property type="match status" value="1"/>
</dbReference>
<gene>
    <name evidence="3" type="ORF">SAMN02982922_3510</name>
</gene>
<feature type="transmembrane region" description="Helical" evidence="1">
    <location>
        <begin position="264"/>
        <end position="282"/>
    </location>
</feature>
<accession>A0A1X7P8R1</accession>
<proteinExistence type="predicted"/>
<feature type="domain" description="EamA" evidence="2">
    <location>
        <begin position="152"/>
        <end position="280"/>
    </location>
</feature>
<dbReference type="Pfam" id="PF00892">
    <property type="entry name" value="EamA"/>
    <property type="match status" value="2"/>
</dbReference>